<evidence type="ECO:0000313" key="2">
    <source>
        <dbReference type="Proteomes" id="UP000178912"/>
    </source>
</evidence>
<sequence>MAAAQFLSTVGGDEFFSRLQRSHLIEVIYFKNYSQDRNHRDVIRLLDVLLRAVSHRFNDVCENNPGKTIFTAEQVLGCSEVQLWCEDGQFSAFMACIAKWLYTSKLDDDVFLAMGALAFGTVDRSTVIHGPISSRTLKVLWRPVH</sequence>
<proteinExistence type="predicted"/>
<protein>
    <submittedName>
        <fullName evidence="1">Uncharacterized protein</fullName>
    </submittedName>
</protein>
<gene>
    <name evidence="1" type="ORF">RAG0_10440</name>
</gene>
<dbReference type="OrthoDB" id="3562267at2759"/>
<name>A0A1E1L2I8_9HELO</name>
<dbReference type="AlphaFoldDB" id="A0A1E1L2I8"/>
<accession>A0A1E1L2I8</accession>
<dbReference type="EMBL" id="FJUX01000064">
    <property type="protein sequence ID" value="CZT03798.1"/>
    <property type="molecule type" value="Genomic_DNA"/>
</dbReference>
<organism evidence="1 2">
    <name type="scientific">Rhynchosporium agropyri</name>
    <dbReference type="NCBI Taxonomy" id="914238"/>
    <lineage>
        <taxon>Eukaryota</taxon>
        <taxon>Fungi</taxon>
        <taxon>Dikarya</taxon>
        <taxon>Ascomycota</taxon>
        <taxon>Pezizomycotina</taxon>
        <taxon>Leotiomycetes</taxon>
        <taxon>Helotiales</taxon>
        <taxon>Ploettnerulaceae</taxon>
        <taxon>Rhynchosporium</taxon>
    </lineage>
</organism>
<keyword evidence="2" id="KW-1185">Reference proteome</keyword>
<dbReference type="Proteomes" id="UP000178912">
    <property type="component" value="Unassembled WGS sequence"/>
</dbReference>
<reference evidence="2" key="1">
    <citation type="submission" date="2016-03" db="EMBL/GenBank/DDBJ databases">
        <authorList>
            <person name="Guldener U."/>
        </authorList>
    </citation>
    <scope>NUCLEOTIDE SEQUENCE [LARGE SCALE GENOMIC DNA]</scope>
    <source>
        <strain evidence="2">04CH-RAC-A.6.1</strain>
    </source>
</reference>
<evidence type="ECO:0000313" key="1">
    <source>
        <dbReference type="EMBL" id="CZT03798.1"/>
    </source>
</evidence>